<dbReference type="GO" id="GO:0005886">
    <property type="term" value="C:plasma membrane"/>
    <property type="evidence" value="ECO:0007669"/>
    <property type="project" value="TreeGrafter"/>
</dbReference>
<dbReference type="InterPro" id="IPR003130">
    <property type="entry name" value="GED"/>
</dbReference>
<evidence type="ECO:0000256" key="2">
    <source>
        <dbReference type="SAM" id="MobiDB-lite"/>
    </source>
</evidence>
<evidence type="ECO:0000313" key="4">
    <source>
        <dbReference type="EMBL" id="KAK0587808.1"/>
    </source>
</evidence>
<evidence type="ECO:0000256" key="1">
    <source>
        <dbReference type="ARBA" id="ARBA00023175"/>
    </source>
</evidence>
<reference evidence="4" key="2">
    <citation type="submission" date="2023-06" db="EMBL/GenBank/DDBJ databases">
        <authorList>
            <person name="Swenson N.G."/>
            <person name="Wegrzyn J.L."/>
            <person name="Mcevoy S.L."/>
        </authorList>
    </citation>
    <scope>NUCLEOTIDE SEQUENCE</scope>
    <source>
        <strain evidence="4">NS2018</strain>
        <tissue evidence="4">Leaf</tissue>
    </source>
</reference>
<dbReference type="EMBL" id="JAUESC010000382">
    <property type="protein sequence ID" value="KAK0587808.1"/>
    <property type="molecule type" value="Genomic_DNA"/>
</dbReference>
<dbReference type="AlphaFoldDB" id="A0AA39S9M9"/>
<feature type="region of interest" description="Disordered" evidence="2">
    <location>
        <begin position="1"/>
        <end position="25"/>
    </location>
</feature>
<keyword evidence="5" id="KW-1185">Reference proteome</keyword>
<feature type="domain" description="GED" evidence="3">
    <location>
        <begin position="122"/>
        <end position="189"/>
    </location>
</feature>
<dbReference type="PROSITE" id="PS51388">
    <property type="entry name" value="GED"/>
    <property type="match status" value="1"/>
</dbReference>
<name>A0AA39S9M9_ACESA</name>
<comment type="caution">
    <text evidence="4">The sequence shown here is derived from an EMBL/GenBank/DDBJ whole genome shotgun (WGS) entry which is preliminary data.</text>
</comment>
<protein>
    <recommendedName>
        <fullName evidence="3">GED domain-containing protein</fullName>
    </recommendedName>
</protein>
<reference evidence="4" key="1">
    <citation type="journal article" date="2022" name="Plant J.">
        <title>Strategies of tolerance reflected in two North American maple genomes.</title>
        <authorList>
            <person name="McEvoy S.L."/>
            <person name="Sezen U.U."/>
            <person name="Trouern-Trend A."/>
            <person name="McMahon S.M."/>
            <person name="Schaberg P.G."/>
            <person name="Yang J."/>
            <person name="Wegrzyn J.L."/>
            <person name="Swenson N.G."/>
        </authorList>
    </citation>
    <scope>NUCLEOTIDE SEQUENCE</scope>
    <source>
        <strain evidence="4">NS2018</strain>
    </source>
</reference>
<dbReference type="PANTHER" id="PTHR11566:SF159">
    <property type="entry name" value="PHRAGMOPLASTIN DRP1A"/>
    <property type="match status" value="1"/>
</dbReference>
<dbReference type="Pfam" id="PF02212">
    <property type="entry name" value="GED"/>
    <property type="match status" value="1"/>
</dbReference>
<dbReference type="GO" id="GO:0005737">
    <property type="term" value="C:cytoplasm"/>
    <property type="evidence" value="ECO:0007669"/>
    <property type="project" value="TreeGrafter"/>
</dbReference>
<dbReference type="Proteomes" id="UP001168877">
    <property type="component" value="Unassembled WGS sequence"/>
</dbReference>
<dbReference type="PANTHER" id="PTHR11566">
    <property type="entry name" value="DYNAMIN"/>
    <property type="match status" value="1"/>
</dbReference>
<dbReference type="Gene3D" id="1.20.120.1240">
    <property type="entry name" value="Dynamin, middle domain"/>
    <property type="match status" value="2"/>
</dbReference>
<keyword evidence="1" id="KW-0505">Motor protein</keyword>
<organism evidence="4 5">
    <name type="scientific">Acer saccharum</name>
    <name type="common">Sugar maple</name>
    <dbReference type="NCBI Taxonomy" id="4024"/>
    <lineage>
        <taxon>Eukaryota</taxon>
        <taxon>Viridiplantae</taxon>
        <taxon>Streptophyta</taxon>
        <taxon>Embryophyta</taxon>
        <taxon>Tracheophyta</taxon>
        <taxon>Spermatophyta</taxon>
        <taxon>Magnoliopsida</taxon>
        <taxon>eudicotyledons</taxon>
        <taxon>Gunneridae</taxon>
        <taxon>Pentapetalae</taxon>
        <taxon>rosids</taxon>
        <taxon>malvids</taxon>
        <taxon>Sapindales</taxon>
        <taxon>Sapindaceae</taxon>
        <taxon>Hippocastanoideae</taxon>
        <taxon>Acereae</taxon>
        <taxon>Acer</taxon>
    </lineage>
</organism>
<dbReference type="GO" id="GO:0005525">
    <property type="term" value="F:GTP binding"/>
    <property type="evidence" value="ECO:0007669"/>
    <property type="project" value="InterPro"/>
</dbReference>
<dbReference type="InterPro" id="IPR020850">
    <property type="entry name" value="GED_dom"/>
</dbReference>
<sequence>MPAQDLQLAVPSQRSFSSSLDDQDDSHSICHQKVYILLVQSMLKSVGVLKLLFEYQLLYEDQQHCILSQFDNQLPAALKRLQFDKQLSIENIRKLITKANGYQPHLIAHEQGYRCLIDSSLVTIRGTTVLSYVNMVCVGLRNSIPKSIVYCQVREAKKKSLLDHFFIELGAMEPKRLSSLLNEDPAVMD</sequence>
<dbReference type="GO" id="GO:0006898">
    <property type="term" value="P:receptor-mediated endocytosis"/>
    <property type="evidence" value="ECO:0007669"/>
    <property type="project" value="TreeGrafter"/>
</dbReference>
<accession>A0AA39S9M9</accession>
<dbReference type="GO" id="GO:0003924">
    <property type="term" value="F:GTPase activity"/>
    <property type="evidence" value="ECO:0007669"/>
    <property type="project" value="InterPro"/>
</dbReference>
<proteinExistence type="predicted"/>
<evidence type="ECO:0000313" key="5">
    <source>
        <dbReference type="Proteomes" id="UP001168877"/>
    </source>
</evidence>
<dbReference type="GO" id="GO:0005874">
    <property type="term" value="C:microtubule"/>
    <property type="evidence" value="ECO:0007669"/>
    <property type="project" value="TreeGrafter"/>
</dbReference>
<dbReference type="InterPro" id="IPR022812">
    <property type="entry name" value="Dynamin"/>
</dbReference>
<evidence type="ECO:0000259" key="3">
    <source>
        <dbReference type="PROSITE" id="PS51388"/>
    </source>
</evidence>
<gene>
    <name evidence="4" type="ORF">LWI29_029205</name>
</gene>
<dbReference type="GO" id="GO:0008017">
    <property type="term" value="F:microtubule binding"/>
    <property type="evidence" value="ECO:0007669"/>
    <property type="project" value="TreeGrafter"/>
</dbReference>